<accession>A0A839T4F8</accession>
<sequence>MAFLDTRNLGMQKLIKRTFKGFSEDDMSTYAAALAFSILFSMFPFFLFLIALLGFLHLPQFFSWLREQGELFFPPVAMEQINPVIDQLQRQESGLLSFGILLALISASRGVRSLMQAMNVVYAVKEARPIWKLYLLSLVYTVGLAMMMLTAAGLMIVGPQVLEWLAARVGLQEVVITLWTWLRWPAVILLLTFSVAVMYYVMPDVEQCFRFITPGSILAVTIWLIASLGFGIYVQNFANYNATYGSIGAIIVLLLYLYISASVLLFGAEMNAVIEHASVDGKDEGEKIIEE</sequence>
<dbReference type="Proteomes" id="UP000549250">
    <property type="component" value="Unassembled WGS sequence"/>
</dbReference>
<evidence type="ECO:0000313" key="8">
    <source>
        <dbReference type="Proteomes" id="UP000549250"/>
    </source>
</evidence>
<keyword evidence="4 6" id="KW-1133">Transmembrane helix</keyword>
<dbReference type="RefSeq" id="WP_183166878.1">
    <property type="nucleotide sequence ID" value="NZ_JACHXI010000011.1"/>
</dbReference>
<keyword evidence="2" id="KW-1003">Cell membrane</keyword>
<dbReference type="InterPro" id="IPR017039">
    <property type="entry name" value="Virul_fac_BrkB"/>
</dbReference>
<protein>
    <submittedName>
        <fullName evidence="7">Membrane protein</fullName>
    </submittedName>
</protein>
<dbReference type="AlphaFoldDB" id="A0A839T4F8"/>
<proteinExistence type="predicted"/>
<feature type="transmembrane region" description="Helical" evidence="6">
    <location>
        <begin position="133"/>
        <end position="162"/>
    </location>
</feature>
<keyword evidence="8" id="KW-1185">Reference proteome</keyword>
<dbReference type="PANTHER" id="PTHR30213">
    <property type="entry name" value="INNER MEMBRANE PROTEIN YHJD"/>
    <property type="match status" value="1"/>
</dbReference>
<dbReference type="PANTHER" id="PTHR30213:SF0">
    <property type="entry name" value="UPF0761 MEMBRANE PROTEIN YIHY"/>
    <property type="match status" value="1"/>
</dbReference>
<dbReference type="PIRSF" id="PIRSF035875">
    <property type="entry name" value="RNase_BN"/>
    <property type="match status" value="1"/>
</dbReference>
<comment type="caution">
    <text evidence="7">The sequence shown here is derived from an EMBL/GenBank/DDBJ whole genome shotgun (WGS) entry which is preliminary data.</text>
</comment>
<feature type="transmembrane region" description="Helical" evidence="6">
    <location>
        <begin position="214"/>
        <end position="234"/>
    </location>
</feature>
<evidence type="ECO:0000256" key="3">
    <source>
        <dbReference type="ARBA" id="ARBA00022692"/>
    </source>
</evidence>
<evidence type="ECO:0000313" key="7">
    <source>
        <dbReference type="EMBL" id="MBB3103968.1"/>
    </source>
</evidence>
<dbReference type="GO" id="GO:0005886">
    <property type="term" value="C:plasma membrane"/>
    <property type="evidence" value="ECO:0007669"/>
    <property type="project" value="UniProtKB-SubCell"/>
</dbReference>
<comment type="subcellular location">
    <subcellularLocation>
        <location evidence="1">Cell membrane</location>
        <topology evidence="1">Multi-pass membrane protein</topology>
    </subcellularLocation>
</comment>
<evidence type="ECO:0000256" key="5">
    <source>
        <dbReference type="ARBA" id="ARBA00023136"/>
    </source>
</evidence>
<evidence type="ECO:0000256" key="1">
    <source>
        <dbReference type="ARBA" id="ARBA00004651"/>
    </source>
</evidence>
<feature type="transmembrane region" description="Helical" evidence="6">
    <location>
        <begin position="246"/>
        <end position="268"/>
    </location>
</feature>
<dbReference type="EMBL" id="JACHXI010000011">
    <property type="protein sequence ID" value="MBB3103968.1"/>
    <property type="molecule type" value="Genomic_DNA"/>
</dbReference>
<name>A0A839T4F8_AZOMA</name>
<evidence type="ECO:0000256" key="2">
    <source>
        <dbReference type="ARBA" id="ARBA00022475"/>
    </source>
</evidence>
<evidence type="ECO:0000256" key="6">
    <source>
        <dbReference type="SAM" id="Phobius"/>
    </source>
</evidence>
<dbReference type="NCBIfam" id="TIGR00765">
    <property type="entry name" value="yihY_not_rbn"/>
    <property type="match status" value="1"/>
</dbReference>
<feature type="transmembrane region" description="Helical" evidence="6">
    <location>
        <begin position="30"/>
        <end position="56"/>
    </location>
</feature>
<feature type="transmembrane region" description="Helical" evidence="6">
    <location>
        <begin position="94"/>
        <end position="112"/>
    </location>
</feature>
<feature type="transmembrane region" description="Helical" evidence="6">
    <location>
        <begin position="182"/>
        <end position="202"/>
    </location>
</feature>
<dbReference type="Pfam" id="PF03631">
    <property type="entry name" value="Virul_fac_BrkB"/>
    <property type="match status" value="1"/>
</dbReference>
<organism evidence="7 8">
    <name type="scientific">Azomonas macrocytogenes</name>
    <name type="common">Azotobacter macrocytogenes</name>
    <dbReference type="NCBI Taxonomy" id="69962"/>
    <lineage>
        <taxon>Bacteria</taxon>
        <taxon>Pseudomonadati</taxon>
        <taxon>Pseudomonadota</taxon>
        <taxon>Gammaproteobacteria</taxon>
        <taxon>Pseudomonadales</taxon>
        <taxon>Pseudomonadaceae</taxon>
        <taxon>Azomonas</taxon>
    </lineage>
</organism>
<gene>
    <name evidence="7" type="ORF">FHR87_002378</name>
</gene>
<reference evidence="7 8" key="1">
    <citation type="submission" date="2020-08" db="EMBL/GenBank/DDBJ databases">
        <title>Genomic Encyclopedia of Type Strains, Phase III (KMG-III): the genomes of soil and plant-associated and newly described type strains.</title>
        <authorList>
            <person name="Whitman W."/>
        </authorList>
    </citation>
    <scope>NUCLEOTIDE SEQUENCE [LARGE SCALE GENOMIC DNA]</scope>
    <source>
        <strain evidence="7 8">CECT 4462</strain>
    </source>
</reference>
<keyword evidence="3 6" id="KW-0812">Transmembrane</keyword>
<keyword evidence="5 6" id="KW-0472">Membrane</keyword>
<evidence type="ECO:0000256" key="4">
    <source>
        <dbReference type="ARBA" id="ARBA00022989"/>
    </source>
</evidence>